<dbReference type="InterPro" id="IPR020904">
    <property type="entry name" value="Sc_DH/Rdtase_CS"/>
</dbReference>
<dbReference type="EMBL" id="JADKMA010000165">
    <property type="protein sequence ID" value="MBO8195088.1"/>
    <property type="molecule type" value="Genomic_DNA"/>
</dbReference>
<dbReference type="PRINTS" id="PR00081">
    <property type="entry name" value="GDHRDH"/>
</dbReference>
<dbReference type="Gene3D" id="3.40.50.720">
    <property type="entry name" value="NAD(P)-binding Rossmann-like Domain"/>
    <property type="match status" value="1"/>
</dbReference>
<comment type="caution">
    <text evidence="4">The sequence shown here is derived from an EMBL/GenBank/DDBJ whole genome shotgun (WGS) entry which is preliminary data.</text>
</comment>
<organism evidence="4 5">
    <name type="scientific">Streptomyces oryzae</name>
    <dbReference type="NCBI Taxonomy" id="1434886"/>
    <lineage>
        <taxon>Bacteria</taxon>
        <taxon>Bacillati</taxon>
        <taxon>Actinomycetota</taxon>
        <taxon>Actinomycetes</taxon>
        <taxon>Kitasatosporales</taxon>
        <taxon>Streptomycetaceae</taxon>
        <taxon>Streptomyces</taxon>
    </lineage>
</organism>
<dbReference type="InterPro" id="IPR052178">
    <property type="entry name" value="Sec_Metab_Biosynth_SDR"/>
</dbReference>
<dbReference type="PROSITE" id="PS00061">
    <property type="entry name" value="ADH_SHORT"/>
    <property type="match status" value="1"/>
</dbReference>
<proteinExistence type="inferred from homology"/>
<keyword evidence="5" id="KW-1185">Reference proteome</keyword>
<dbReference type="PANTHER" id="PTHR43618:SF8">
    <property type="entry name" value="7ALPHA-HYDROXYSTEROID DEHYDROGENASE"/>
    <property type="match status" value="1"/>
</dbReference>
<name>A0ABS3XI71_9ACTN</name>
<dbReference type="SUPFAM" id="SSF51735">
    <property type="entry name" value="NAD(P)-binding Rossmann-fold domains"/>
    <property type="match status" value="1"/>
</dbReference>
<dbReference type="Proteomes" id="UP001519064">
    <property type="component" value="Unassembled WGS sequence"/>
</dbReference>
<gene>
    <name evidence="4" type="ORF">ITI46_26045</name>
</gene>
<dbReference type="PANTHER" id="PTHR43618">
    <property type="entry name" value="7-ALPHA-HYDROXYSTEROID DEHYDROGENASE"/>
    <property type="match status" value="1"/>
</dbReference>
<reference evidence="4 5" key="1">
    <citation type="submission" date="2020-11" db="EMBL/GenBank/DDBJ databases">
        <title>Streptomyces spirodelae sp. nov., isolated from duckweed.</title>
        <authorList>
            <person name="Saimee Y."/>
            <person name="Duangmal K."/>
        </authorList>
    </citation>
    <scope>NUCLEOTIDE SEQUENCE [LARGE SCALE GENOMIC DNA]</scope>
    <source>
        <strain evidence="4 5">S16-07</strain>
    </source>
</reference>
<sequence length="268" mass="28195">MAGNQFTTHTEIFDLSGKYALVTGGTSGIGMMLARGLLQAGARVVISSRNADRCAEAQHLLSEFGDVQAIPADLSRHDECQRLADLVMADSERLDILVNNAGAMWREPLETFPDEGWDSVIDLNLKSPFWLVQALLPALRGAGTADDPARIINIGSIAGIHVAESPNYSYASSKAALHQLTRVLARELGPQHVTVNAVAPGVFPSRMTASALDAMGDTIAAATPLRRLGRDDDMAGIAVFLASRAGSYLTGTIIPVDGGTATTATGTP</sequence>
<accession>A0ABS3XI71</accession>
<evidence type="ECO:0000256" key="1">
    <source>
        <dbReference type="ARBA" id="ARBA00006484"/>
    </source>
</evidence>
<comment type="similarity">
    <text evidence="1">Belongs to the short-chain dehydrogenases/reductases (SDR) family.</text>
</comment>
<dbReference type="RefSeq" id="WP_209242329.1">
    <property type="nucleotide sequence ID" value="NZ_JADKMA010000165.1"/>
</dbReference>
<dbReference type="PRINTS" id="PR00080">
    <property type="entry name" value="SDRFAMILY"/>
</dbReference>
<evidence type="ECO:0000313" key="4">
    <source>
        <dbReference type="EMBL" id="MBO8195088.1"/>
    </source>
</evidence>
<evidence type="ECO:0000256" key="3">
    <source>
        <dbReference type="ARBA" id="ARBA00023002"/>
    </source>
</evidence>
<dbReference type="InterPro" id="IPR036291">
    <property type="entry name" value="NAD(P)-bd_dom_sf"/>
</dbReference>
<keyword evidence="3" id="KW-0560">Oxidoreductase</keyword>
<protein>
    <submittedName>
        <fullName evidence="4">SDR family oxidoreductase</fullName>
    </submittedName>
</protein>
<dbReference type="Pfam" id="PF13561">
    <property type="entry name" value="adh_short_C2"/>
    <property type="match status" value="1"/>
</dbReference>
<keyword evidence="2" id="KW-0521">NADP</keyword>
<dbReference type="InterPro" id="IPR002347">
    <property type="entry name" value="SDR_fam"/>
</dbReference>
<evidence type="ECO:0000256" key="2">
    <source>
        <dbReference type="ARBA" id="ARBA00022857"/>
    </source>
</evidence>
<evidence type="ECO:0000313" key="5">
    <source>
        <dbReference type="Proteomes" id="UP001519064"/>
    </source>
</evidence>